<dbReference type="RefSeq" id="WP_131905540.1">
    <property type="nucleotide sequence ID" value="NZ_BAAAFU010000004.1"/>
</dbReference>
<organism evidence="1 2">
    <name type="scientific">Cocleimonas flava</name>
    <dbReference type="NCBI Taxonomy" id="634765"/>
    <lineage>
        <taxon>Bacteria</taxon>
        <taxon>Pseudomonadati</taxon>
        <taxon>Pseudomonadota</taxon>
        <taxon>Gammaproteobacteria</taxon>
        <taxon>Thiotrichales</taxon>
        <taxon>Thiotrichaceae</taxon>
        <taxon>Cocleimonas</taxon>
    </lineage>
</organism>
<dbReference type="EMBL" id="SMFQ01000003">
    <property type="protein sequence ID" value="TCJ87245.1"/>
    <property type="molecule type" value="Genomic_DNA"/>
</dbReference>
<reference evidence="1 2" key="1">
    <citation type="submission" date="2019-03" db="EMBL/GenBank/DDBJ databases">
        <title>Genomic Encyclopedia of Type Strains, Phase IV (KMG-IV): sequencing the most valuable type-strain genomes for metagenomic binning, comparative biology and taxonomic classification.</title>
        <authorList>
            <person name="Goeker M."/>
        </authorList>
    </citation>
    <scope>NUCLEOTIDE SEQUENCE [LARGE SCALE GENOMIC DNA]</scope>
    <source>
        <strain evidence="1 2">DSM 24830</strain>
    </source>
</reference>
<evidence type="ECO:0000313" key="1">
    <source>
        <dbReference type="EMBL" id="TCJ87245.1"/>
    </source>
</evidence>
<evidence type="ECO:0000313" key="2">
    <source>
        <dbReference type="Proteomes" id="UP000294887"/>
    </source>
</evidence>
<protein>
    <submittedName>
        <fullName evidence="1">Uncharacterized protein</fullName>
    </submittedName>
</protein>
<name>A0A4V2P8V8_9GAMM</name>
<dbReference type="AlphaFoldDB" id="A0A4V2P8V8"/>
<keyword evidence="2" id="KW-1185">Reference proteome</keyword>
<dbReference type="OrthoDB" id="270332at2"/>
<sequence>MPRTAYKQSILIHNARATTLFVLMMTCAFLMHGCSSSAHQKNYHNNGKLIQNVSADFRVGGFFGTTYVVKIKDNVLSYRTYKQGVTSEWQKQTLSAEDIEKLESKFIELDVVNWDKQYINPNIMDGTNWFIQYSSKRIKIKSRGKNKYPDSYKSIMTYLSKELLKGKPFA</sequence>
<comment type="caution">
    <text evidence="1">The sequence shown here is derived from an EMBL/GenBank/DDBJ whole genome shotgun (WGS) entry which is preliminary data.</text>
</comment>
<accession>A0A4V2P8V8</accession>
<dbReference type="Proteomes" id="UP000294887">
    <property type="component" value="Unassembled WGS sequence"/>
</dbReference>
<proteinExistence type="predicted"/>
<gene>
    <name evidence="1" type="ORF">EV695_1753</name>
</gene>